<comment type="caution">
    <text evidence="1">The sequence shown here is derived from an EMBL/GenBank/DDBJ whole genome shotgun (WGS) entry which is preliminary data.</text>
</comment>
<reference evidence="1 2" key="1">
    <citation type="journal article" date="2019" name="Commun. Biol.">
        <title>The bagworm genome reveals a unique fibroin gene that provides high tensile strength.</title>
        <authorList>
            <person name="Kono N."/>
            <person name="Nakamura H."/>
            <person name="Ohtoshi R."/>
            <person name="Tomita M."/>
            <person name="Numata K."/>
            <person name="Arakawa K."/>
        </authorList>
    </citation>
    <scope>NUCLEOTIDE SEQUENCE [LARGE SCALE GENOMIC DNA]</scope>
</reference>
<protein>
    <submittedName>
        <fullName evidence="1">Uncharacterized protein</fullName>
    </submittedName>
</protein>
<sequence length="103" mass="11665">MSVFQGLITKLKCKHLCLAVFELAGIFSKCTLDIIDSQGPIMEPVGWHWSFITEQQILDVFRLVGIVLRCTLIVVEFQDGGRNVNRSMMEPDGCIIKLINLIR</sequence>
<accession>A0A4C1YYL4</accession>
<keyword evidence="2" id="KW-1185">Reference proteome</keyword>
<evidence type="ECO:0000313" key="2">
    <source>
        <dbReference type="Proteomes" id="UP000299102"/>
    </source>
</evidence>
<gene>
    <name evidence="1" type="ORF">EVAR_59418_1</name>
</gene>
<name>A0A4C1YYL4_EUMVA</name>
<dbReference type="Proteomes" id="UP000299102">
    <property type="component" value="Unassembled WGS sequence"/>
</dbReference>
<dbReference type="AlphaFoldDB" id="A0A4C1YYL4"/>
<dbReference type="EMBL" id="BGZK01001510">
    <property type="protein sequence ID" value="GBP81416.1"/>
    <property type="molecule type" value="Genomic_DNA"/>
</dbReference>
<evidence type="ECO:0000313" key="1">
    <source>
        <dbReference type="EMBL" id="GBP81416.1"/>
    </source>
</evidence>
<proteinExistence type="predicted"/>
<organism evidence="1 2">
    <name type="scientific">Eumeta variegata</name>
    <name type="common">Bagworm moth</name>
    <name type="synonym">Eumeta japonica</name>
    <dbReference type="NCBI Taxonomy" id="151549"/>
    <lineage>
        <taxon>Eukaryota</taxon>
        <taxon>Metazoa</taxon>
        <taxon>Ecdysozoa</taxon>
        <taxon>Arthropoda</taxon>
        <taxon>Hexapoda</taxon>
        <taxon>Insecta</taxon>
        <taxon>Pterygota</taxon>
        <taxon>Neoptera</taxon>
        <taxon>Endopterygota</taxon>
        <taxon>Lepidoptera</taxon>
        <taxon>Glossata</taxon>
        <taxon>Ditrysia</taxon>
        <taxon>Tineoidea</taxon>
        <taxon>Psychidae</taxon>
        <taxon>Oiketicinae</taxon>
        <taxon>Eumeta</taxon>
    </lineage>
</organism>